<accession>A0A5J4X5C4</accession>
<reference evidence="3 4" key="1">
    <citation type="submission" date="2019-03" db="EMBL/GenBank/DDBJ databases">
        <title>Single cell metagenomics reveals metabolic interactions within the superorganism composed of flagellate Streblomastix strix and complex community of Bacteroidetes bacteria on its surface.</title>
        <authorList>
            <person name="Treitli S.C."/>
            <person name="Kolisko M."/>
            <person name="Husnik F."/>
            <person name="Keeling P."/>
            <person name="Hampl V."/>
        </authorList>
    </citation>
    <scope>NUCLEOTIDE SEQUENCE [LARGE SCALE GENOMIC DNA]</scope>
    <source>
        <strain evidence="3">ST1C</strain>
    </source>
</reference>
<keyword evidence="2" id="KW-1133">Transmembrane helix</keyword>
<organism evidence="3 4">
    <name type="scientific">Streblomastix strix</name>
    <dbReference type="NCBI Taxonomy" id="222440"/>
    <lineage>
        <taxon>Eukaryota</taxon>
        <taxon>Metamonada</taxon>
        <taxon>Preaxostyla</taxon>
        <taxon>Oxymonadida</taxon>
        <taxon>Streblomastigidae</taxon>
        <taxon>Streblomastix</taxon>
    </lineage>
</organism>
<keyword evidence="2" id="KW-0472">Membrane</keyword>
<feature type="non-terminal residue" evidence="3">
    <location>
        <position position="1"/>
    </location>
</feature>
<dbReference type="EMBL" id="SNRW01000343">
    <property type="protein sequence ID" value="KAA6401719.1"/>
    <property type="molecule type" value="Genomic_DNA"/>
</dbReference>
<gene>
    <name evidence="3" type="ORF">EZS28_002747</name>
</gene>
<evidence type="ECO:0000256" key="1">
    <source>
        <dbReference type="SAM" id="MobiDB-lite"/>
    </source>
</evidence>
<feature type="compositionally biased region" description="Polar residues" evidence="1">
    <location>
        <begin position="723"/>
        <end position="735"/>
    </location>
</feature>
<feature type="transmembrane region" description="Helical" evidence="2">
    <location>
        <begin position="353"/>
        <end position="383"/>
    </location>
</feature>
<evidence type="ECO:0000313" key="4">
    <source>
        <dbReference type="Proteomes" id="UP000324800"/>
    </source>
</evidence>
<evidence type="ECO:0000313" key="3">
    <source>
        <dbReference type="EMBL" id="KAA6401719.1"/>
    </source>
</evidence>
<dbReference type="Proteomes" id="UP000324800">
    <property type="component" value="Unassembled WGS sequence"/>
</dbReference>
<feature type="region of interest" description="Disordered" evidence="1">
    <location>
        <begin position="715"/>
        <end position="735"/>
    </location>
</feature>
<evidence type="ECO:0000256" key="2">
    <source>
        <dbReference type="SAM" id="Phobius"/>
    </source>
</evidence>
<proteinExistence type="predicted"/>
<sequence>SFIVTKPLDEIKEGLVSINNMANEFIGFAQDSLFVEDNINETYDNSTHNTKSLIRPILVTLYYFQDILSNNTDATNLFTSIGLVGADKGPLQEARDGMIFGHATLSWMQPTTSDKDLILLDNTKDFQTYLDLTFNTITDRQALQNLINEATKNYTCTDFPLLLDPKTREAECNASMAESADEKTKIEWLNHSASNLNDAFNHDRLTQLEGLVDNVLDAAERNKLNPTLISVTNQTFLDNVKAASVDFSNLASQIISSLSAANQATNKVNDQIGDAQKQVNDQTKKVTDQVNKYENYVQDKIIDRYYDKYMEESPYKLKSLIKSLAILFGILLIFWFALIVIQAFISIFCAKSGLLGCCICSEFTILAVFGIVLIILSLIACILGDVTKFIYGPDAIGYLTGNRILRKGSSALSQLNITQPEVKDLLIYYYGPTEAEAENPVRTPLTRFIDEKIQGQDMVDEVFPREDGSHSMVIQKDLYSKYVVDHPEYAPASPPLPDPPLPLLDPEKNFSQVKIYNEPYYCNISYQYEKDGTTLNKSAEICYNVLADTTQAQMDTNKTAFWKKFDEFVDETIGLVGYESISSTGYFLVDTIFITLEGGFMYFYIGMIIVFLFSIPHIICMSSGRTYWTKYVPRPKEDKKREGYKVEEMDEIEVEDDIQEEEQEVLTTNDSGQLVVMVVKTKKGQAQQMRPQERDRENKMLDDLFRNDNTEAIIHPQQGQGGTSSRNRNQPGSVQSVGFNAAIQPWVYSQQMNPEDAQLMSYTDNGFVPQPDPLDTYGMDGVDDGFNVISANQNVHKQQGFYPKGPYHTGYEGD</sequence>
<keyword evidence="2" id="KW-0812">Transmembrane</keyword>
<protein>
    <submittedName>
        <fullName evidence="3">Uncharacterized protein</fullName>
    </submittedName>
</protein>
<feature type="transmembrane region" description="Helical" evidence="2">
    <location>
        <begin position="601"/>
        <end position="619"/>
    </location>
</feature>
<name>A0A5J4X5C4_9EUKA</name>
<dbReference type="AlphaFoldDB" id="A0A5J4X5C4"/>
<feature type="transmembrane region" description="Helical" evidence="2">
    <location>
        <begin position="324"/>
        <end position="347"/>
    </location>
</feature>
<comment type="caution">
    <text evidence="3">The sequence shown here is derived from an EMBL/GenBank/DDBJ whole genome shotgun (WGS) entry which is preliminary data.</text>
</comment>